<evidence type="ECO:0000313" key="1">
    <source>
        <dbReference type="EMBL" id="RYC72422.1"/>
    </source>
</evidence>
<organism evidence="1 2">
    <name type="scientific">Candidatus Nanogingivalis gingivitcus</name>
    <dbReference type="NCBI Taxonomy" id="2171992"/>
    <lineage>
        <taxon>Bacteria</taxon>
        <taxon>Candidatus Saccharimonadota</taxon>
        <taxon>Candidatus Nanosyncoccalia</taxon>
        <taxon>Candidatus Nanogingivales</taxon>
        <taxon>Candidatus Nanogingivalaceae</taxon>
        <taxon>Candidatus Nanogingivalis</taxon>
    </lineage>
</organism>
<accession>A0ABY0FHH5</accession>
<keyword evidence="2" id="KW-1185">Reference proteome</keyword>
<sequence>MNNAKRSENVKTQLYKLEFYCDYTGENIGVRIIDLVVNVNAFAKVIVYMSVDIDLVDGGIFIIPSQESFYDSAENILLKGYFIEGDENILNILDTSNKIYQGKLKKSKKN</sequence>
<reference evidence="1 2" key="1">
    <citation type="journal article" date="2018" name="bioRxiv">
        <title>Evidence of independent acquisition and adaption of ultra-small bacteria to human hosts across the highly diverse yet reduced genomes of the phylum Saccharibacteria.</title>
        <authorList>
            <person name="McLean J.S."/>
            <person name="Bor B."/>
            <person name="To T.T."/>
            <person name="Liu Q."/>
            <person name="Kearns K.A."/>
            <person name="Solden L.M."/>
            <person name="Wrighton K.C."/>
            <person name="He X."/>
            <person name="Shi W."/>
        </authorList>
    </citation>
    <scope>NUCLEOTIDE SEQUENCE [LARGE SCALE GENOMIC DNA]</scope>
    <source>
        <strain evidence="1 2">TM7_CMJM_G6_1_HOT_870</strain>
    </source>
</reference>
<dbReference type="EMBL" id="PRLK01000008">
    <property type="protein sequence ID" value="RYC72422.1"/>
    <property type="molecule type" value="Genomic_DNA"/>
</dbReference>
<dbReference type="RefSeq" id="WP_129718916.1">
    <property type="nucleotide sequence ID" value="NZ_PRLK01000008.1"/>
</dbReference>
<name>A0ABY0FHH5_9BACT</name>
<dbReference type="Proteomes" id="UP001190925">
    <property type="component" value="Unassembled WGS sequence"/>
</dbReference>
<comment type="caution">
    <text evidence="1">The sequence shown here is derived from an EMBL/GenBank/DDBJ whole genome shotgun (WGS) entry which is preliminary data.</text>
</comment>
<gene>
    <name evidence="1" type="ORF">G6CMJM_00520</name>
</gene>
<proteinExistence type="predicted"/>
<evidence type="ECO:0000313" key="2">
    <source>
        <dbReference type="Proteomes" id="UP001190925"/>
    </source>
</evidence>
<reference evidence="1 2" key="2">
    <citation type="journal article" date="2020" name="Cell Rep.">
        <title>Acquisition and Adaptation of Ultra-small Parasitic Reduced Genome Bacteria to Mammalian Hosts.</title>
        <authorList>
            <person name="McLean J.S."/>
            <person name="Bor B."/>
            <person name="Kerns K.A."/>
            <person name="Liu Q."/>
            <person name="To T.T."/>
            <person name="Solden L."/>
            <person name="Hendrickson E.L."/>
            <person name="Wrighton K."/>
            <person name="Shi W."/>
            <person name="He X."/>
        </authorList>
    </citation>
    <scope>NUCLEOTIDE SEQUENCE [LARGE SCALE GENOMIC DNA]</scope>
    <source>
        <strain evidence="1 2">TM7_CMJM_G6_1_HOT_870</strain>
    </source>
</reference>
<protein>
    <submittedName>
        <fullName evidence="1">Uncharacterized protein</fullName>
    </submittedName>
</protein>